<protein>
    <recommendedName>
        <fullName evidence="2">DUF3592 domain-containing protein</fullName>
    </recommendedName>
</protein>
<keyword evidence="1" id="KW-0472">Membrane</keyword>
<feature type="domain" description="DUF3592" evidence="2">
    <location>
        <begin position="64"/>
        <end position="156"/>
    </location>
</feature>
<dbReference type="EMBL" id="MN739352">
    <property type="protein sequence ID" value="QHS99898.1"/>
    <property type="molecule type" value="Genomic_DNA"/>
</dbReference>
<accession>A0A6C0C8D2</accession>
<dbReference type="Pfam" id="PF12158">
    <property type="entry name" value="DUF3592"/>
    <property type="match status" value="1"/>
</dbReference>
<dbReference type="InterPro" id="IPR021994">
    <property type="entry name" value="DUF3592"/>
</dbReference>
<feature type="transmembrane region" description="Helical" evidence="1">
    <location>
        <begin position="21"/>
        <end position="42"/>
    </location>
</feature>
<evidence type="ECO:0000259" key="2">
    <source>
        <dbReference type="Pfam" id="PF12158"/>
    </source>
</evidence>
<proteinExistence type="predicted"/>
<organism evidence="3">
    <name type="scientific">viral metagenome</name>
    <dbReference type="NCBI Taxonomy" id="1070528"/>
    <lineage>
        <taxon>unclassified sequences</taxon>
        <taxon>metagenomes</taxon>
        <taxon>organismal metagenomes</taxon>
    </lineage>
</organism>
<evidence type="ECO:0000256" key="1">
    <source>
        <dbReference type="SAM" id="Phobius"/>
    </source>
</evidence>
<name>A0A6C0C8D2_9ZZZZ</name>
<dbReference type="AlphaFoldDB" id="A0A6C0C8D2"/>
<reference evidence="3" key="1">
    <citation type="journal article" date="2020" name="Nature">
        <title>Giant virus diversity and host interactions through global metagenomics.</title>
        <authorList>
            <person name="Schulz F."/>
            <person name="Roux S."/>
            <person name="Paez-Espino D."/>
            <person name="Jungbluth S."/>
            <person name="Walsh D.A."/>
            <person name="Denef V.J."/>
            <person name="McMahon K.D."/>
            <person name="Konstantinidis K.T."/>
            <person name="Eloe-Fadrosh E.A."/>
            <person name="Kyrpides N.C."/>
            <person name="Woyke T."/>
        </authorList>
    </citation>
    <scope>NUCLEOTIDE SEQUENCE</scope>
    <source>
        <strain evidence="3">GVMAG-M-3300020192-26</strain>
    </source>
</reference>
<keyword evidence="1" id="KW-0812">Transmembrane</keyword>
<evidence type="ECO:0000313" key="3">
    <source>
        <dbReference type="EMBL" id="QHS99898.1"/>
    </source>
</evidence>
<keyword evidence="1" id="KW-1133">Transmembrane helix</keyword>
<sequence length="184" mass="21133">MDEVKKINESIVRIKNDLLKVLLSAGYITGILMMIVGFVMLLSELGMFYKINEINGWEKQKGIGKIVETYIETKSESDGFSGLIWSNSYRMLLYRVRVAFTYTYNGKEYTSYKFSYHEPWYDNPTIPQYESHVLKPGTIVDVWVNPADPDDAYIANKSYTQYDPIAIDIAIILAGAYIVYNSTK</sequence>